<proteinExistence type="inferred from homology"/>
<feature type="domain" description="Alpha/beta hydrolase fold-3" evidence="4">
    <location>
        <begin position="75"/>
        <end position="279"/>
    </location>
</feature>
<evidence type="ECO:0000313" key="6">
    <source>
        <dbReference type="Proteomes" id="UP001230289"/>
    </source>
</evidence>
<dbReference type="InterPro" id="IPR013094">
    <property type="entry name" value="AB_hydrolase_3"/>
</dbReference>
<dbReference type="PANTHER" id="PTHR48081">
    <property type="entry name" value="AB HYDROLASE SUPERFAMILY PROTEIN C4A8.06C"/>
    <property type="match status" value="1"/>
</dbReference>
<sequence length="313" mass="33316">MDETTRMLDLLNEVFPDITTMPPLEARAVVDARVRTPANLDAVASAEDHVLGGPGATVRIRVYRPHEPRPVPATVYLHGGGFLHGSIESHDGFCREWARGTGSVVVSVDMRLAPEHTAPAPADDVLTAIDTVTAWGLDEGRGIVVAGDSSGGNLAAVVAIALRDRGDSPLVGQVLAYPFLDPTTSRASYTTRAEGYFVTARQLRYYWSTYLGADPAEVASDWRIAPALAATHEGLPPAIVITAGLDPLTDEGAAYAQTLVAAGVPVVHRHYPDQFHGFLTIPGYGPGIAASGILWSDFARTFRTAPTLEEVAR</sequence>
<keyword evidence="2 5" id="KW-0378">Hydrolase</keyword>
<dbReference type="PANTHER" id="PTHR48081:SF8">
    <property type="entry name" value="ALPHA_BETA HYDROLASE FOLD-3 DOMAIN-CONTAINING PROTEIN-RELATED"/>
    <property type="match status" value="1"/>
</dbReference>
<evidence type="ECO:0000259" key="4">
    <source>
        <dbReference type="Pfam" id="PF07859"/>
    </source>
</evidence>
<comment type="similarity">
    <text evidence="1">Belongs to the 'GDXG' lipolytic enzyme family.</text>
</comment>
<dbReference type="SUPFAM" id="SSF53474">
    <property type="entry name" value="alpha/beta-Hydrolases"/>
    <property type="match status" value="1"/>
</dbReference>
<dbReference type="Gene3D" id="3.40.50.1820">
    <property type="entry name" value="alpha/beta hydrolase"/>
    <property type="match status" value="1"/>
</dbReference>
<comment type="caution">
    <text evidence="5">The sequence shown here is derived from an EMBL/GenBank/DDBJ whole genome shotgun (WGS) entry which is preliminary data.</text>
</comment>
<gene>
    <name evidence="5" type="ORF">RBR11_07055</name>
</gene>
<protein>
    <submittedName>
        <fullName evidence="5">Alpha/beta hydrolase</fullName>
    </submittedName>
</protein>
<name>A0ABU0XEY8_9MICO</name>
<dbReference type="Pfam" id="PF07859">
    <property type="entry name" value="Abhydrolase_3"/>
    <property type="match status" value="1"/>
</dbReference>
<dbReference type="Proteomes" id="UP001230289">
    <property type="component" value="Unassembled WGS sequence"/>
</dbReference>
<evidence type="ECO:0000313" key="5">
    <source>
        <dbReference type="EMBL" id="MDQ4213673.1"/>
    </source>
</evidence>
<dbReference type="InterPro" id="IPR033140">
    <property type="entry name" value="Lipase_GDXG_put_SER_AS"/>
</dbReference>
<dbReference type="InterPro" id="IPR050300">
    <property type="entry name" value="GDXG_lipolytic_enzyme"/>
</dbReference>
<evidence type="ECO:0000256" key="3">
    <source>
        <dbReference type="PROSITE-ProRule" id="PRU10038"/>
    </source>
</evidence>
<evidence type="ECO:0000256" key="2">
    <source>
        <dbReference type="ARBA" id="ARBA00022801"/>
    </source>
</evidence>
<keyword evidence="6" id="KW-1185">Reference proteome</keyword>
<dbReference type="EMBL" id="JAVFCB010000003">
    <property type="protein sequence ID" value="MDQ4213673.1"/>
    <property type="molecule type" value="Genomic_DNA"/>
</dbReference>
<organism evidence="5 6">
    <name type="scientific">Microbacterium capsulatum</name>
    <dbReference type="NCBI Taxonomy" id="3041921"/>
    <lineage>
        <taxon>Bacteria</taxon>
        <taxon>Bacillati</taxon>
        <taxon>Actinomycetota</taxon>
        <taxon>Actinomycetes</taxon>
        <taxon>Micrococcales</taxon>
        <taxon>Microbacteriaceae</taxon>
        <taxon>Microbacterium</taxon>
    </lineage>
</organism>
<dbReference type="PROSITE" id="PS01174">
    <property type="entry name" value="LIPASE_GDXG_SER"/>
    <property type="match status" value="1"/>
</dbReference>
<dbReference type="InterPro" id="IPR029058">
    <property type="entry name" value="AB_hydrolase_fold"/>
</dbReference>
<dbReference type="GO" id="GO:0016787">
    <property type="term" value="F:hydrolase activity"/>
    <property type="evidence" value="ECO:0007669"/>
    <property type="project" value="UniProtKB-KW"/>
</dbReference>
<dbReference type="RefSeq" id="WP_308488611.1">
    <property type="nucleotide sequence ID" value="NZ_JAVFCB010000003.1"/>
</dbReference>
<feature type="active site" evidence="3">
    <location>
        <position position="149"/>
    </location>
</feature>
<reference evidence="5 6" key="1">
    <citation type="submission" date="2023-08" db="EMBL/GenBank/DDBJ databases">
        <title>Microbacterium sp. nov., isolated from a waste landfill.</title>
        <authorList>
            <person name="Wen W."/>
        </authorList>
    </citation>
    <scope>NUCLEOTIDE SEQUENCE [LARGE SCALE GENOMIC DNA]</scope>
    <source>
        <strain evidence="5 6">ASV81</strain>
    </source>
</reference>
<evidence type="ECO:0000256" key="1">
    <source>
        <dbReference type="ARBA" id="ARBA00010515"/>
    </source>
</evidence>
<accession>A0ABU0XEY8</accession>